<keyword evidence="4" id="KW-0833">Ubl conjugation pathway</keyword>
<comment type="caution">
    <text evidence="9">The sequence shown here is derived from an EMBL/GenBank/DDBJ whole genome shotgun (WGS) entry which is preliminary data.</text>
</comment>
<feature type="domain" description="Anaphase-promoting complex subunit 4-like WD40" evidence="7">
    <location>
        <begin position="28"/>
        <end position="103"/>
    </location>
</feature>
<dbReference type="GO" id="GO:0005680">
    <property type="term" value="C:anaphase-promoting complex"/>
    <property type="evidence" value="ECO:0007669"/>
    <property type="project" value="InterPro"/>
</dbReference>
<evidence type="ECO:0000256" key="1">
    <source>
        <dbReference type="ARBA" id="ARBA00016067"/>
    </source>
</evidence>
<evidence type="ECO:0000313" key="10">
    <source>
        <dbReference type="Proteomes" id="UP001295423"/>
    </source>
</evidence>
<dbReference type="InterPro" id="IPR024790">
    <property type="entry name" value="APC4_long_dom"/>
</dbReference>
<evidence type="ECO:0000259" key="7">
    <source>
        <dbReference type="Pfam" id="PF12894"/>
    </source>
</evidence>
<dbReference type="GO" id="GO:0031145">
    <property type="term" value="P:anaphase-promoting complex-dependent catabolic process"/>
    <property type="evidence" value="ECO:0007669"/>
    <property type="project" value="InterPro"/>
</dbReference>
<dbReference type="Pfam" id="PF12894">
    <property type="entry name" value="ANAPC4_WD40"/>
    <property type="match status" value="1"/>
</dbReference>
<evidence type="ECO:0000313" key="9">
    <source>
        <dbReference type="EMBL" id="CAJ1968858.1"/>
    </source>
</evidence>
<dbReference type="GO" id="GO:0034399">
    <property type="term" value="C:nuclear periphery"/>
    <property type="evidence" value="ECO:0007669"/>
    <property type="project" value="TreeGrafter"/>
</dbReference>
<feature type="domain" description="Anaphase-promoting complex subunit 4 long" evidence="8">
    <location>
        <begin position="272"/>
        <end position="471"/>
    </location>
</feature>
<dbReference type="InterPro" id="IPR024789">
    <property type="entry name" value="APC4"/>
</dbReference>
<evidence type="ECO:0000256" key="4">
    <source>
        <dbReference type="ARBA" id="ARBA00022786"/>
    </source>
</evidence>
<dbReference type="PANTHER" id="PTHR13260">
    <property type="entry name" value="ANAPHASE PROMOTING COMPLEX SUBUNIT 4 APC4"/>
    <property type="match status" value="1"/>
</dbReference>
<keyword evidence="10" id="KW-1185">Reference proteome</keyword>
<dbReference type="GO" id="GO:0070979">
    <property type="term" value="P:protein K11-linked ubiquitination"/>
    <property type="evidence" value="ECO:0007669"/>
    <property type="project" value="TreeGrafter"/>
</dbReference>
<proteinExistence type="predicted"/>
<evidence type="ECO:0000256" key="6">
    <source>
        <dbReference type="SAM" id="MobiDB-lite"/>
    </source>
</evidence>
<name>A0AAD2GBZ5_9STRA</name>
<dbReference type="SUPFAM" id="SSF82171">
    <property type="entry name" value="DPP6 N-terminal domain-like"/>
    <property type="match status" value="1"/>
</dbReference>
<evidence type="ECO:0000259" key="8">
    <source>
        <dbReference type="Pfam" id="PF12896"/>
    </source>
</evidence>
<dbReference type="PANTHER" id="PTHR13260:SF0">
    <property type="entry name" value="ANAPHASE-PROMOTING COMPLEX SUBUNIT 4"/>
    <property type="match status" value="1"/>
</dbReference>
<dbReference type="EMBL" id="CAKOGP040002413">
    <property type="protein sequence ID" value="CAJ1968858.1"/>
    <property type="molecule type" value="Genomic_DNA"/>
</dbReference>
<dbReference type="Pfam" id="PF12896">
    <property type="entry name" value="ANAPC4"/>
    <property type="match status" value="1"/>
</dbReference>
<organism evidence="9 10">
    <name type="scientific">Cylindrotheca closterium</name>
    <dbReference type="NCBI Taxonomy" id="2856"/>
    <lineage>
        <taxon>Eukaryota</taxon>
        <taxon>Sar</taxon>
        <taxon>Stramenopiles</taxon>
        <taxon>Ochrophyta</taxon>
        <taxon>Bacillariophyta</taxon>
        <taxon>Bacillariophyceae</taxon>
        <taxon>Bacillariophycidae</taxon>
        <taxon>Bacillariales</taxon>
        <taxon>Bacillariaceae</taxon>
        <taxon>Cylindrotheca</taxon>
    </lineage>
</organism>
<dbReference type="Proteomes" id="UP001295423">
    <property type="component" value="Unassembled WGS sequence"/>
</dbReference>
<keyword evidence="5" id="KW-0131">Cell cycle</keyword>
<feature type="region of interest" description="Disordered" evidence="6">
    <location>
        <begin position="837"/>
        <end position="860"/>
    </location>
</feature>
<sequence>MDEHITTKKQCFTSIQKKKLLGAIDSFQLCPSMDLVVFGTSSTSASLQNLFRTVSWQKVASINLEESEKASNGESTSSTVCWSPNGRWIAVAKDSQVSLYGVEPLANPPTGTSFSGSSGPSEKNHSWRTQNPVISLYWAHVGRPHATAWKLSLEEEEEQTYWSYQQYFLDKSLLFLPPSAYHQGGEEGHNDSQMQHETPTSTALPECKTPLSVLCVSTRETIEFYLHGRYPLIKAPRMVVDSTKGVNAVASNDLTYFVFFSQVPHAPSTVSIYHLPFLKTERYPLQAIASLHSSIESHLGTLKQSIPDVMNAWKSSLKPLDTKIQPLIRLLQNYGVDNKSLGEVLKQFILIGHTSESSSLANAMDQFFTSVQMNDQLLQRMIRTLYGALGNVESQTRRSLLSPVQALVYQIQELSGFVKFYRKTTTTDSNSIGVQDLVDRSYSLLISVELLMKSIIESRYRVRDFCGYLRHAGSEIKARGTAPQSVQRENAKKRRVPQAVIERLLAVMNTKVDISLQDESLTEQILSIPVSTMLKESPSFMSNETRNKGVSSPKSVIGDSATVAYACNQVSEAVKSVFVNPIANLPESIVPQDITLPQFEDASVAIHTRIGKEPSDDESFDEDELEEYEEASDKSYFCPQVVDGSYSANTDCRQWTIVSQAHDNIIQLYAIPLQRSNESEDTFAPFYLTTSLLFPSSASITDTAFYSDDGKSSLSSGNDSGTGKEGRQKLGVLLRDTSQLQVWLLSYDSAQWQALPFKSTLIHPSDINSACVCQVTGLAEGADEDEMEVQESAIFAQTRNIEESDSSETEATNQLWLCGSRGVGGVTSASDGVTSLELLDLEEDEFDDEDDDDDEFEEDD</sequence>
<protein>
    <recommendedName>
        <fullName evidence="1">Anaphase-promoting complex subunit 4</fullName>
    </recommendedName>
</protein>
<gene>
    <name evidence="9" type="ORF">CYCCA115_LOCUS23430</name>
</gene>
<dbReference type="AlphaFoldDB" id="A0AAD2GBZ5"/>
<feature type="compositionally biased region" description="Acidic residues" evidence="6">
    <location>
        <begin position="839"/>
        <end position="860"/>
    </location>
</feature>
<evidence type="ECO:0000256" key="3">
    <source>
        <dbReference type="ARBA" id="ARBA00022776"/>
    </source>
</evidence>
<dbReference type="InterPro" id="IPR024977">
    <property type="entry name" value="Apc4-like_WD40_dom"/>
</dbReference>
<keyword evidence="3" id="KW-0498">Mitosis</keyword>
<reference evidence="9" key="1">
    <citation type="submission" date="2023-08" db="EMBL/GenBank/DDBJ databases">
        <authorList>
            <person name="Audoor S."/>
            <person name="Bilcke G."/>
        </authorList>
    </citation>
    <scope>NUCLEOTIDE SEQUENCE</scope>
</reference>
<keyword evidence="2" id="KW-0132">Cell division</keyword>
<dbReference type="GO" id="GO:0051301">
    <property type="term" value="P:cell division"/>
    <property type="evidence" value="ECO:0007669"/>
    <property type="project" value="UniProtKB-KW"/>
</dbReference>
<evidence type="ECO:0000256" key="5">
    <source>
        <dbReference type="ARBA" id="ARBA00023306"/>
    </source>
</evidence>
<accession>A0AAD2GBZ5</accession>
<evidence type="ECO:0000256" key="2">
    <source>
        <dbReference type="ARBA" id="ARBA00022618"/>
    </source>
</evidence>